<dbReference type="InterPro" id="IPR033910">
    <property type="entry name" value="GluRS_core"/>
</dbReference>
<dbReference type="CDD" id="cd00808">
    <property type="entry name" value="GluRS_core"/>
    <property type="match status" value="1"/>
</dbReference>
<comment type="subunit">
    <text evidence="8">Monomer.</text>
</comment>
<dbReference type="GO" id="GO:0000049">
    <property type="term" value="F:tRNA binding"/>
    <property type="evidence" value="ECO:0007669"/>
    <property type="project" value="InterPro"/>
</dbReference>
<keyword evidence="12" id="KW-1185">Reference proteome</keyword>
<comment type="caution">
    <text evidence="8">Lacks conserved residue(s) required for the propagation of feature annotation.</text>
</comment>
<protein>
    <recommendedName>
        <fullName evidence="8">Glutamate--tRNA ligase</fullName>
        <ecNumber evidence="8">6.1.1.17</ecNumber>
    </recommendedName>
    <alternativeName>
        <fullName evidence="8">Glutamyl-tRNA synthetase</fullName>
        <shortName evidence="8">GluRS</shortName>
    </alternativeName>
</protein>
<dbReference type="Pfam" id="PF19269">
    <property type="entry name" value="Anticodon_2"/>
    <property type="match status" value="1"/>
</dbReference>
<dbReference type="InterPro" id="IPR001412">
    <property type="entry name" value="aa-tRNA-synth_I_CS"/>
</dbReference>
<dbReference type="GO" id="GO:0004818">
    <property type="term" value="F:glutamate-tRNA ligase activity"/>
    <property type="evidence" value="ECO:0007669"/>
    <property type="project" value="UniProtKB-UniRule"/>
</dbReference>
<dbReference type="Pfam" id="PF00749">
    <property type="entry name" value="tRNA-synt_1c"/>
    <property type="match status" value="1"/>
</dbReference>
<evidence type="ECO:0000256" key="5">
    <source>
        <dbReference type="ARBA" id="ARBA00022840"/>
    </source>
</evidence>
<evidence type="ECO:0000313" key="11">
    <source>
        <dbReference type="EMBL" id="GAV23135.1"/>
    </source>
</evidence>
<comment type="subcellular location">
    <subcellularLocation>
        <location evidence="8">Cytoplasm</location>
    </subcellularLocation>
</comment>
<evidence type="ECO:0000256" key="8">
    <source>
        <dbReference type="HAMAP-Rule" id="MF_00022"/>
    </source>
</evidence>
<dbReference type="PROSITE" id="PS00178">
    <property type="entry name" value="AA_TRNA_LIGASE_I"/>
    <property type="match status" value="1"/>
</dbReference>
<gene>
    <name evidence="8" type="primary">gltX</name>
    <name evidence="11" type="ORF">cpu_16450</name>
</gene>
<comment type="similarity">
    <text evidence="1 8">Belongs to the class-I aminoacyl-tRNA synthetase family. Glutamate--tRNA ligase type 1 subfamily.</text>
</comment>
<dbReference type="EC" id="6.1.1.17" evidence="8"/>
<evidence type="ECO:0000256" key="6">
    <source>
        <dbReference type="ARBA" id="ARBA00022917"/>
    </source>
</evidence>
<dbReference type="Gene3D" id="3.40.50.620">
    <property type="entry name" value="HUPs"/>
    <property type="match status" value="1"/>
</dbReference>
<dbReference type="HAMAP" id="MF_00022">
    <property type="entry name" value="Glu_tRNA_synth_type1"/>
    <property type="match status" value="1"/>
</dbReference>
<dbReference type="FunFam" id="3.40.50.620:FF:000045">
    <property type="entry name" value="Glutamate--tRNA ligase, mitochondrial"/>
    <property type="match status" value="1"/>
</dbReference>
<accession>A0A1L8CW10</accession>
<dbReference type="InterPro" id="IPR004527">
    <property type="entry name" value="Glu-tRNA-ligase_bac/mito"/>
</dbReference>
<keyword evidence="4 8" id="KW-0547">Nucleotide-binding</keyword>
<feature type="short sequence motif" description="'HIGH' region" evidence="8">
    <location>
        <begin position="8"/>
        <end position="18"/>
    </location>
</feature>
<dbReference type="GO" id="GO:0005829">
    <property type="term" value="C:cytosol"/>
    <property type="evidence" value="ECO:0007669"/>
    <property type="project" value="TreeGrafter"/>
</dbReference>
<comment type="catalytic activity">
    <reaction evidence="8">
        <text>tRNA(Glu) + L-glutamate + ATP = L-glutamyl-tRNA(Glu) + AMP + diphosphate</text>
        <dbReference type="Rhea" id="RHEA:23540"/>
        <dbReference type="Rhea" id="RHEA-COMP:9663"/>
        <dbReference type="Rhea" id="RHEA-COMP:9680"/>
        <dbReference type="ChEBI" id="CHEBI:29985"/>
        <dbReference type="ChEBI" id="CHEBI:30616"/>
        <dbReference type="ChEBI" id="CHEBI:33019"/>
        <dbReference type="ChEBI" id="CHEBI:78442"/>
        <dbReference type="ChEBI" id="CHEBI:78520"/>
        <dbReference type="ChEBI" id="CHEBI:456215"/>
        <dbReference type="EC" id="6.1.1.17"/>
    </reaction>
</comment>
<dbReference type="OrthoDB" id="9807503at2"/>
<dbReference type="InterPro" id="IPR020752">
    <property type="entry name" value="Glu-tRNA-synth_I_codon-bd_sub1"/>
</dbReference>
<dbReference type="Gene3D" id="1.10.8.70">
    <property type="entry name" value="Glutamate-tRNA synthetase, class I, anticodon-binding domain 1"/>
    <property type="match status" value="1"/>
</dbReference>
<feature type="domain" description="Aminoacyl-tRNA synthetase class I anticodon-binding" evidence="10">
    <location>
        <begin position="331"/>
        <end position="473"/>
    </location>
</feature>
<dbReference type="PANTHER" id="PTHR43311">
    <property type="entry name" value="GLUTAMATE--TRNA LIGASE"/>
    <property type="match status" value="1"/>
</dbReference>
<dbReference type="InterPro" id="IPR045462">
    <property type="entry name" value="aa-tRNA-synth_I_cd-bd"/>
</dbReference>
<dbReference type="EMBL" id="BDJK01000030">
    <property type="protein sequence ID" value="GAV23135.1"/>
    <property type="molecule type" value="Genomic_DNA"/>
</dbReference>
<dbReference type="InterPro" id="IPR020058">
    <property type="entry name" value="Glu/Gln-tRNA-synth_Ib_cat-dom"/>
</dbReference>
<dbReference type="Gene3D" id="1.10.10.350">
    <property type="match status" value="1"/>
</dbReference>
<proteinExistence type="inferred from homology"/>
<keyword evidence="6 8" id="KW-0648">Protein biosynthesis</keyword>
<dbReference type="RefSeq" id="WP_075859585.1">
    <property type="nucleotide sequence ID" value="NZ_BDJK01000030.1"/>
</dbReference>
<comment type="function">
    <text evidence="8">Catalyzes the attachment of glutamate to tRNA(Glu) in a two-step reaction: glutamate is first activated by ATP to form Glu-AMP and then transferred to the acceptor end of tRNA(Glu).</text>
</comment>
<dbReference type="InterPro" id="IPR014729">
    <property type="entry name" value="Rossmann-like_a/b/a_fold"/>
</dbReference>
<evidence type="ECO:0000256" key="2">
    <source>
        <dbReference type="ARBA" id="ARBA00022490"/>
    </source>
</evidence>
<dbReference type="STRING" id="870242.cpu_16450"/>
<sequence length="478" mass="54515">MVKVRFAPSPTGPLHIGGARSALFNYLFARKNDGVFIVRIEDTDLERSSRESEKNILESLKWLGITWDEGIEVGGSNGPYRQTERLSVYQKYAKKLIDEGFAYYCFCTEEERQALLAKGEMPRYLGKCRNLSPDMREKYLAQGRKPTIRFKVPVGRTIVINDLVRGVVRFDTDGIGDFIIVKSDGIPTYNFAVVIDDATMGITHVLRGEEHLSNTPRQILLYEALGFKAPEFAHISLILGKDRTKMSKRHGATSVENYRERGYLPEALVNFLALLGWSPGTEEEIFSMEQLIERFSLERVAKNPAIFDMDKLNWINGYYIRNSELSRIIDLSLPYFQKRGYVSENPTEEELNKLTKVVEATREYVSALAELPDHATIFYEKEINFEDEAKGLLMDLEVKEILKKISEKLDELKSQDYEEVKGFLKKLPKELGVGGKKVYMPLRAALTGKTHGPELYQILGILGPDETKRRIVDVIFKG</sequence>
<dbReference type="InterPro" id="IPR000924">
    <property type="entry name" value="Glu/Gln-tRNA-synth"/>
</dbReference>
<dbReference type="SUPFAM" id="SSF52374">
    <property type="entry name" value="Nucleotidylyl transferase"/>
    <property type="match status" value="1"/>
</dbReference>
<comment type="caution">
    <text evidence="11">The sequence shown here is derived from an EMBL/GenBank/DDBJ whole genome shotgun (WGS) entry which is preliminary data.</text>
</comment>
<keyword evidence="7 8" id="KW-0030">Aminoacyl-tRNA synthetase</keyword>
<dbReference type="AlphaFoldDB" id="A0A1L8CW10"/>
<keyword evidence="5 8" id="KW-0067">ATP-binding</keyword>
<evidence type="ECO:0000256" key="3">
    <source>
        <dbReference type="ARBA" id="ARBA00022598"/>
    </source>
</evidence>
<evidence type="ECO:0000256" key="1">
    <source>
        <dbReference type="ARBA" id="ARBA00007894"/>
    </source>
</evidence>
<dbReference type="Proteomes" id="UP000187485">
    <property type="component" value="Unassembled WGS sequence"/>
</dbReference>
<feature type="short sequence motif" description="'KMSKS' region" evidence="8">
    <location>
        <begin position="245"/>
        <end position="249"/>
    </location>
</feature>
<dbReference type="GO" id="GO:0008270">
    <property type="term" value="F:zinc ion binding"/>
    <property type="evidence" value="ECO:0007669"/>
    <property type="project" value="InterPro"/>
</dbReference>
<dbReference type="InterPro" id="IPR020751">
    <property type="entry name" value="aa-tRNA-synth_I_codon-bd_sub2"/>
</dbReference>
<reference evidence="12" key="1">
    <citation type="submission" date="2016-12" db="EMBL/GenBank/DDBJ databases">
        <title>Draft Genome Sequences od Carboxydothermus pertinax and islandicus, Hydrogenogenic Carboxydotrophic Bacteria.</title>
        <authorList>
            <person name="Fukuyama Y."/>
            <person name="Ohmae K."/>
            <person name="Yoneda Y."/>
            <person name="Yoshida T."/>
            <person name="Sako Y."/>
        </authorList>
    </citation>
    <scope>NUCLEOTIDE SEQUENCE [LARGE SCALE GENOMIC DNA]</scope>
    <source>
        <strain evidence="12">Ug1</strain>
    </source>
</reference>
<feature type="binding site" evidence="8">
    <location>
        <position position="248"/>
    </location>
    <ligand>
        <name>ATP</name>
        <dbReference type="ChEBI" id="CHEBI:30616"/>
    </ligand>
</feature>
<evidence type="ECO:0000256" key="4">
    <source>
        <dbReference type="ARBA" id="ARBA00022741"/>
    </source>
</evidence>
<evidence type="ECO:0000259" key="9">
    <source>
        <dbReference type="Pfam" id="PF00749"/>
    </source>
</evidence>
<dbReference type="NCBIfam" id="TIGR00464">
    <property type="entry name" value="gltX_bact"/>
    <property type="match status" value="1"/>
</dbReference>
<keyword evidence="2 8" id="KW-0963">Cytoplasm</keyword>
<evidence type="ECO:0000259" key="10">
    <source>
        <dbReference type="Pfam" id="PF19269"/>
    </source>
</evidence>
<dbReference type="GO" id="GO:0005524">
    <property type="term" value="F:ATP binding"/>
    <property type="evidence" value="ECO:0007669"/>
    <property type="project" value="UniProtKB-UniRule"/>
</dbReference>
<dbReference type="PRINTS" id="PR00987">
    <property type="entry name" value="TRNASYNTHGLU"/>
</dbReference>
<dbReference type="PANTHER" id="PTHR43311:SF2">
    <property type="entry name" value="GLUTAMATE--TRNA LIGASE, MITOCHONDRIAL-RELATED"/>
    <property type="match status" value="1"/>
</dbReference>
<keyword evidence="3 8" id="KW-0436">Ligase</keyword>
<evidence type="ECO:0000256" key="7">
    <source>
        <dbReference type="ARBA" id="ARBA00023146"/>
    </source>
</evidence>
<organism evidence="11 12">
    <name type="scientific">Carboxydothermus pertinax</name>
    <dbReference type="NCBI Taxonomy" id="870242"/>
    <lineage>
        <taxon>Bacteria</taxon>
        <taxon>Bacillati</taxon>
        <taxon>Bacillota</taxon>
        <taxon>Clostridia</taxon>
        <taxon>Thermoanaerobacterales</taxon>
        <taxon>Thermoanaerobacteraceae</taxon>
        <taxon>Carboxydothermus</taxon>
    </lineage>
</organism>
<feature type="domain" description="Glutamyl/glutaminyl-tRNA synthetase class Ib catalytic" evidence="9">
    <location>
        <begin position="1"/>
        <end position="314"/>
    </location>
</feature>
<dbReference type="SUPFAM" id="SSF48163">
    <property type="entry name" value="An anticodon-binding domain of class I aminoacyl-tRNA synthetases"/>
    <property type="match status" value="1"/>
</dbReference>
<dbReference type="GO" id="GO:0006424">
    <property type="term" value="P:glutamyl-tRNA aminoacylation"/>
    <property type="evidence" value="ECO:0007669"/>
    <property type="project" value="UniProtKB-UniRule"/>
</dbReference>
<name>A0A1L8CW10_9THEO</name>
<evidence type="ECO:0000313" key="12">
    <source>
        <dbReference type="Proteomes" id="UP000187485"/>
    </source>
</evidence>
<dbReference type="InterPro" id="IPR049940">
    <property type="entry name" value="GluQ/Sye"/>
</dbReference>
<dbReference type="InterPro" id="IPR008925">
    <property type="entry name" value="aa_tRNA-synth_I_cd-bd_sf"/>
</dbReference>